<comment type="caution">
    <text evidence="14">The sequence shown here is derived from an EMBL/GenBank/DDBJ whole genome shotgun (WGS) entry which is preliminary data.</text>
</comment>
<evidence type="ECO:0000256" key="2">
    <source>
        <dbReference type="ARBA" id="ARBA00022737"/>
    </source>
</evidence>
<keyword evidence="9" id="KW-0812">Transmembrane</keyword>
<dbReference type="PROSITE" id="PS50853">
    <property type="entry name" value="FN3"/>
    <property type="match status" value="2"/>
</dbReference>
<proteinExistence type="predicted"/>
<keyword evidence="1 10" id="KW-0732">Signal</keyword>
<evidence type="ECO:0000259" key="13">
    <source>
        <dbReference type="PROSITE" id="PS50853"/>
    </source>
</evidence>
<evidence type="ECO:0000256" key="3">
    <source>
        <dbReference type="ARBA" id="ARBA00023157"/>
    </source>
</evidence>
<dbReference type="SUPFAM" id="SSF57196">
    <property type="entry name" value="EGF/Laminin"/>
    <property type="match status" value="2"/>
</dbReference>
<feature type="chain" id="PRO_5032380643" evidence="10">
    <location>
        <begin position="18"/>
        <end position="1890"/>
    </location>
</feature>
<dbReference type="InterPro" id="IPR036116">
    <property type="entry name" value="FN3_sf"/>
</dbReference>
<dbReference type="SMART" id="SM00179">
    <property type="entry name" value="EGF_CA"/>
    <property type="match status" value="2"/>
</dbReference>
<comment type="caution">
    <text evidence="6">Lacks conserved residue(s) required for the propagation of feature annotation.</text>
</comment>
<evidence type="ECO:0000313" key="15">
    <source>
        <dbReference type="Proteomes" id="UP000663832"/>
    </source>
</evidence>
<dbReference type="InterPro" id="IPR011042">
    <property type="entry name" value="6-blade_b-propeller_TolB-like"/>
</dbReference>
<dbReference type="InterPro" id="IPR003599">
    <property type="entry name" value="Ig_sub"/>
</dbReference>
<dbReference type="InterPro" id="IPR007110">
    <property type="entry name" value="Ig-like_dom"/>
</dbReference>
<dbReference type="Gene3D" id="2.60.40.10">
    <property type="entry name" value="Immunoglobulins"/>
    <property type="match status" value="7"/>
</dbReference>
<evidence type="ECO:0000256" key="10">
    <source>
        <dbReference type="SAM" id="SignalP"/>
    </source>
</evidence>
<evidence type="ECO:0000256" key="7">
    <source>
        <dbReference type="PROSITE-ProRule" id="PRU00504"/>
    </source>
</evidence>
<dbReference type="SMART" id="SM00060">
    <property type="entry name" value="FN3"/>
    <property type="match status" value="2"/>
</dbReference>
<dbReference type="GO" id="GO:0005509">
    <property type="term" value="F:calcium ion binding"/>
    <property type="evidence" value="ECO:0007669"/>
    <property type="project" value="InterPro"/>
</dbReference>
<dbReference type="InterPro" id="IPR036179">
    <property type="entry name" value="Ig-like_dom_sf"/>
</dbReference>
<dbReference type="InterPro" id="IPR000742">
    <property type="entry name" value="EGF"/>
</dbReference>
<evidence type="ECO:0000256" key="9">
    <source>
        <dbReference type="SAM" id="Phobius"/>
    </source>
</evidence>
<dbReference type="InterPro" id="IPR001881">
    <property type="entry name" value="EGF-like_Ca-bd_dom"/>
</dbReference>
<dbReference type="Gene3D" id="2.120.10.30">
    <property type="entry name" value="TolB, C-terminal domain"/>
    <property type="match status" value="1"/>
</dbReference>
<feature type="repeat" description="NHL" evidence="7">
    <location>
        <begin position="1093"/>
        <end position="1123"/>
    </location>
</feature>
<dbReference type="SUPFAM" id="SSF49265">
    <property type="entry name" value="Fibronectin type III"/>
    <property type="match status" value="1"/>
</dbReference>
<dbReference type="InterPro" id="IPR013783">
    <property type="entry name" value="Ig-like_fold"/>
</dbReference>
<feature type="domain" description="Ig-like" evidence="12">
    <location>
        <begin position="114"/>
        <end position="199"/>
    </location>
</feature>
<dbReference type="PROSITE" id="PS01186">
    <property type="entry name" value="EGF_2"/>
    <property type="match status" value="1"/>
</dbReference>
<dbReference type="InterPro" id="IPR003961">
    <property type="entry name" value="FN3_dom"/>
</dbReference>
<feature type="domain" description="Ig-like" evidence="12">
    <location>
        <begin position="301"/>
        <end position="396"/>
    </location>
</feature>
<feature type="domain" description="Fibronectin type-III" evidence="13">
    <location>
        <begin position="627"/>
        <end position="725"/>
    </location>
</feature>
<dbReference type="CDD" id="cd05819">
    <property type="entry name" value="NHL"/>
    <property type="match status" value="1"/>
</dbReference>
<organism evidence="14 15">
    <name type="scientific">Adineta steineri</name>
    <dbReference type="NCBI Taxonomy" id="433720"/>
    <lineage>
        <taxon>Eukaryota</taxon>
        <taxon>Metazoa</taxon>
        <taxon>Spiralia</taxon>
        <taxon>Gnathifera</taxon>
        <taxon>Rotifera</taxon>
        <taxon>Eurotatoria</taxon>
        <taxon>Bdelloidea</taxon>
        <taxon>Adinetida</taxon>
        <taxon>Adinetidae</taxon>
        <taxon>Adineta</taxon>
    </lineage>
</organism>
<feature type="region of interest" description="Disordered" evidence="8">
    <location>
        <begin position="781"/>
        <end position="818"/>
    </location>
</feature>
<keyword evidence="15" id="KW-1185">Reference proteome</keyword>
<dbReference type="SMART" id="SM00408">
    <property type="entry name" value="IGc2"/>
    <property type="match status" value="4"/>
</dbReference>
<dbReference type="SMART" id="SM00181">
    <property type="entry name" value="EGF"/>
    <property type="match status" value="3"/>
</dbReference>
<dbReference type="SUPFAM" id="SSF101898">
    <property type="entry name" value="NHL repeat"/>
    <property type="match status" value="1"/>
</dbReference>
<feature type="disulfide bond" evidence="6">
    <location>
        <begin position="1697"/>
        <end position="1706"/>
    </location>
</feature>
<feature type="compositionally biased region" description="Polar residues" evidence="8">
    <location>
        <begin position="796"/>
        <end position="818"/>
    </location>
</feature>
<dbReference type="CDD" id="cd00096">
    <property type="entry name" value="Ig"/>
    <property type="match status" value="2"/>
</dbReference>
<feature type="domain" description="Fibronectin type-III" evidence="13">
    <location>
        <begin position="512"/>
        <end position="617"/>
    </location>
</feature>
<keyword evidence="6" id="KW-0245">EGF-like domain</keyword>
<dbReference type="InterPro" id="IPR052598">
    <property type="entry name" value="IgSF_CEA-related"/>
</dbReference>
<evidence type="ECO:0000259" key="11">
    <source>
        <dbReference type="PROSITE" id="PS50026"/>
    </source>
</evidence>
<dbReference type="Proteomes" id="UP000663832">
    <property type="component" value="Unassembled WGS sequence"/>
</dbReference>
<dbReference type="Gene3D" id="2.10.25.10">
    <property type="entry name" value="Laminin"/>
    <property type="match status" value="2"/>
</dbReference>
<feature type="domain" description="EGF-like" evidence="11">
    <location>
        <begin position="1764"/>
        <end position="1801"/>
    </location>
</feature>
<dbReference type="CDD" id="cd00063">
    <property type="entry name" value="FN3"/>
    <property type="match status" value="2"/>
</dbReference>
<dbReference type="PROSITE" id="PS51125">
    <property type="entry name" value="NHL"/>
    <property type="match status" value="1"/>
</dbReference>
<dbReference type="PROSITE" id="PS50026">
    <property type="entry name" value="EGF_3"/>
    <property type="match status" value="2"/>
</dbReference>
<reference evidence="14" key="1">
    <citation type="submission" date="2021-02" db="EMBL/GenBank/DDBJ databases">
        <authorList>
            <person name="Nowell W R."/>
        </authorList>
    </citation>
    <scope>NUCLEOTIDE SEQUENCE</scope>
</reference>
<dbReference type="EMBL" id="CAJNOM010000054">
    <property type="protein sequence ID" value="CAF0933035.1"/>
    <property type="molecule type" value="Genomic_DNA"/>
</dbReference>
<name>A0A814BSZ7_9BILA</name>
<feature type="domain" description="EGF-like" evidence="11">
    <location>
        <begin position="1667"/>
        <end position="1707"/>
    </location>
</feature>
<dbReference type="PANTHER" id="PTHR44337">
    <property type="entry name" value="CARCINOEMBRYONIC ANTIGEN-RELATED CELL ADHESION MOLECULE 8"/>
    <property type="match status" value="1"/>
</dbReference>
<feature type="transmembrane region" description="Helical" evidence="9">
    <location>
        <begin position="1817"/>
        <end position="1842"/>
    </location>
</feature>
<dbReference type="Pfam" id="PF13927">
    <property type="entry name" value="Ig_3"/>
    <property type="match status" value="2"/>
</dbReference>
<evidence type="ECO:0000256" key="5">
    <source>
        <dbReference type="ARBA" id="ARBA00023319"/>
    </source>
</evidence>
<keyword evidence="2" id="KW-0677">Repeat</keyword>
<dbReference type="PROSITE" id="PS00022">
    <property type="entry name" value="EGF_1"/>
    <property type="match status" value="1"/>
</dbReference>
<keyword evidence="9" id="KW-0472">Membrane</keyword>
<feature type="signal peptide" evidence="10">
    <location>
        <begin position="1"/>
        <end position="17"/>
    </location>
</feature>
<dbReference type="CDD" id="cd00054">
    <property type="entry name" value="EGF_CA"/>
    <property type="match status" value="2"/>
</dbReference>
<keyword evidence="9" id="KW-1133">Transmembrane helix</keyword>
<sequence>MFSILVLVALFLSQVHGDLIIKPSGTSLTRDQYKSFVASCSGQSNSRVIGWRSPQQRDIPENEHDRVTIERQSNEIRLRIRNLTTEDQGTWECMGVDSTGQHTRRSFQLMIKVPITFHGESVQYAALDEAVTIKCHVQATPAAEVTWFKGQDKTRIDGPYYSRVSEGLRINRVQMSDNETFWCRADVLETGESRDFPITVVISKSVTEPRITCANPCAIEKKTATLVCEATGLPPPKFAWYYGSDSPVGASEVPKFVVRGNQLTINYVDETDNGKYSCHAYNEYDNKGHRAEYNLNVIVPPRLSPIPPVEINLDEHHPQRVSFVCRVERGSSESLSLEWQYLNNTPIQITNGIFIDKTQLEAHKLIELRFDPVRREHFGNYSCVAKNLADSSYSIASLYIQFQPVFVGPDINIVSTIPNYRVVMRCQFESYPPPQIQWIKMSRTVQDPEGRVLAVDVDNGVNDITTKQLGSTLFESVLSYTPNEHDFGLSFECRALNPRVGRHSYTLQRAEPPKKIRITEVKPLTNGVEILVQPPETGGLPLTEYIVKYSLTDKADEQPQTLTIPVQTASDDQQQNSQVLKIEKLKPSTSYRFTIFAKSRAGTGQQTGPSTFRTLDRQIPDFKIVKIDENKNETCFNDRSCLIKWSIESDGGAPIIRTEVLYAKAKVENSFETDGPISTPVPIDPSISEYEIHDLKPATNYIVIVKIYNEAGAAEQKLRITTLKEKSGSMTATMNPLIKRYRQNQPSKWVIIGIVLGIILFAIAFVAVCVIIRVHRLGGKNKTTDSNTKQIRKDNQTTPMMTATNGENNSQQNEYTNGHPSKKRFPFTIYNIQIFVIIEAKSIRFDIIGTCTEQNEISRGLTLVSTISTSTAQINLTSKAGFETTTNSISQTKNTFTTMNTDIPQLPVISYNLPKFCPNATWEQTRNIFANDSVLGNFTYDFFIDRNNTVYIAAFDMNQIVIFHEENDTPMILMNEDLTKPHSLFVMTNNDIYVTYDTDSSNIYHWTSVNWTNGGTYGAYDTNPPNIYHWTNQGIPITPSKTCGALFMDINYNIYCSLYYTHQIMKYPSSSSTNNSGIRAAGNGSSGNLSNLLTNPMGIFVDTNFNLYVADSGNNRIQLFKPGDTNGITVVGSVSSSNFVLHKPTSVILDGNGYLFIVDSNNNRIIMSGLLFTRCIIGCEDGLSFSPYFIRFDSYGNIYASAFNSSHIQKFTLITDLCDFDRSTIALTGTINTQTPYNTNSTAKPNSITTLTNGKTQILYISHLEMTIPFCLAIFQYTTEQDKLTAFSQTSYKQITNTTMANSESLILSTISPNSSLIQNATTSIHHNFTDSTTLSNQTMNYTIIQNETSSMANDFTTIQYDESLIENTMTTTETDISTMADDSTTIEYDESSTENTMTTAETDISPMADDITTIQYDESLIENTMTTAEADSFTMANDITTTRYDESLIENTMITAETDISPMVDDIITTQYDESLIENTMTTRKADKSTMANDFTTTQYDKTSIENTLTTRKTDISSMVNDITTTQYGSTSIENTMTTTKADKSTMANDFTTTRYDKTSIENTVTTRKTDISTMANDIITIQYDKTSIKNTMTTTKADKSTMANDIITIQYDKSLIENNMTTTKADKFTMANIIHTTKPISSIFQPFIANICQNSSRIGFFCNVSSTTCDLLNPCQNMGTCSNNHSVPLGYTCACQPGFNGTNCQLDIRLCKSTTCWNNGIYFLSYLSFTKFSILGNCSISFGNNSLCSCTYGWEGLYCQNKVNYCQNVTCLNNGICQSLFLGYKCECISTFYTGSHCEFIDESLIIKQYVSKSFASIAIIAISTVAISIIVLDIMTYIFHIDVTRHYRDQWLQKRALGKQKSKIPMPRPMAYRFIYIHHPSLAEHSV</sequence>
<dbReference type="PROSITE" id="PS50835">
    <property type="entry name" value="IG_LIKE"/>
    <property type="match status" value="3"/>
</dbReference>
<keyword evidence="5" id="KW-0393">Immunoglobulin domain</keyword>
<evidence type="ECO:0000256" key="4">
    <source>
        <dbReference type="ARBA" id="ARBA00023180"/>
    </source>
</evidence>
<gene>
    <name evidence="14" type="ORF">QVE165_LOCUS11209</name>
</gene>
<evidence type="ECO:0000259" key="12">
    <source>
        <dbReference type="PROSITE" id="PS50835"/>
    </source>
</evidence>
<dbReference type="Pfam" id="PF00041">
    <property type="entry name" value="fn3"/>
    <property type="match status" value="1"/>
</dbReference>
<keyword evidence="3 6" id="KW-1015">Disulfide bond</keyword>
<evidence type="ECO:0000256" key="8">
    <source>
        <dbReference type="SAM" id="MobiDB-lite"/>
    </source>
</evidence>
<dbReference type="InterPro" id="IPR001258">
    <property type="entry name" value="NHL_repeat"/>
</dbReference>
<dbReference type="SUPFAM" id="SSF48726">
    <property type="entry name" value="Immunoglobulin"/>
    <property type="match status" value="5"/>
</dbReference>
<evidence type="ECO:0000313" key="14">
    <source>
        <dbReference type="EMBL" id="CAF0933035.1"/>
    </source>
</evidence>
<dbReference type="OrthoDB" id="10056271at2759"/>
<feature type="domain" description="Ig-like" evidence="12">
    <location>
        <begin position="209"/>
        <end position="296"/>
    </location>
</feature>
<evidence type="ECO:0000256" key="1">
    <source>
        <dbReference type="ARBA" id="ARBA00022729"/>
    </source>
</evidence>
<dbReference type="SMART" id="SM00409">
    <property type="entry name" value="IG"/>
    <property type="match status" value="5"/>
</dbReference>
<keyword evidence="4" id="KW-0325">Glycoprotein</keyword>
<accession>A0A814BSZ7</accession>
<protein>
    <submittedName>
        <fullName evidence="14">Uncharacterized protein</fullName>
    </submittedName>
</protein>
<feature type="transmembrane region" description="Helical" evidence="9">
    <location>
        <begin position="749"/>
        <end position="772"/>
    </location>
</feature>
<dbReference type="PANTHER" id="PTHR44337:SF20">
    <property type="entry name" value="CARCINOEMBRYONIC ANTIGEN-RELATED CELL ADHESION MOLECULE 5-RELATED"/>
    <property type="match status" value="1"/>
</dbReference>
<evidence type="ECO:0000256" key="6">
    <source>
        <dbReference type="PROSITE-ProRule" id="PRU00076"/>
    </source>
</evidence>
<dbReference type="InterPro" id="IPR003598">
    <property type="entry name" value="Ig_sub2"/>
</dbReference>